<keyword evidence="7" id="KW-1185">Reference proteome</keyword>
<dbReference type="FunFam" id="3.40.605.10:FF:000026">
    <property type="entry name" value="Aldehyde dehydrogenase, putative"/>
    <property type="match status" value="1"/>
</dbReference>
<dbReference type="PROSITE" id="PS00687">
    <property type="entry name" value="ALDEHYDE_DEHYDR_GLU"/>
    <property type="match status" value="1"/>
</dbReference>
<keyword evidence="2 4" id="KW-0560">Oxidoreductase</keyword>
<name>A0A255D7A8_9MYCO</name>
<reference evidence="6 7" key="1">
    <citation type="submission" date="2017-07" db="EMBL/GenBank/DDBJ databases">
        <title>The new phylogeny of genus Mycobacterium.</title>
        <authorList>
            <person name="Tortoli E."/>
            <person name="Trovato A."/>
            <person name="Cirillo D.M."/>
        </authorList>
    </citation>
    <scope>NUCLEOTIDE SEQUENCE [LARGE SCALE GENOMIC DNA]</scope>
    <source>
        <strain evidence="6 7">ATCC 33027</strain>
    </source>
</reference>
<dbReference type="InterPro" id="IPR016162">
    <property type="entry name" value="Ald_DH_N"/>
</dbReference>
<comment type="similarity">
    <text evidence="1 4">Belongs to the aldehyde dehydrogenase family.</text>
</comment>
<dbReference type="Pfam" id="PF00171">
    <property type="entry name" value="Aldedh"/>
    <property type="match status" value="1"/>
</dbReference>
<dbReference type="InterPro" id="IPR016163">
    <property type="entry name" value="Ald_DH_C"/>
</dbReference>
<dbReference type="PROSITE" id="PS00070">
    <property type="entry name" value="ALDEHYDE_DEHYDR_CYS"/>
    <property type="match status" value="1"/>
</dbReference>
<dbReference type="EMBL" id="NOZR01000031">
    <property type="protein sequence ID" value="OYN75208.1"/>
    <property type="molecule type" value="Genomic_DNA"/>
</dbReference>
<dbReference type="Gene3D" id="3.40.309.10">
    <property type="entry name" value="Aldehyde Dehydrogenase, Chain A, domain 2"/>
    <property type="match status" value="1"/>
</dbReference>
<dbReference type="OrthoDB" id="6882680at2"/>
<feature type="active site" evidence="3">
    <location>
        <position position="262"/>
    </location>
</feature>
<dbReference type="PANTHER" id="PTHR43353:SF5">
    <property type="entry name" value="SUCCINATE-SEMIALDEHYDE DEHYDROGENASE, MITOCHONDRIAL"/>
    <property type="match status" value="1"/>
</dbReference>
<dbReference type="EC" id="1.2.1.16" evidence="6"/>
<evidence type="ECO:0000313" key="7">
    <source>
        <dbReference type="Proteomes" id="UP000216063"/>
    </source>
</evidence>
<evidence type="ECO:0000256" key="1">
    <source>
        <dbReference type="ARBA" id="ARBA00009986"/>
    </source>
</evidence>
<evidence type="ECO:0000256" key="4">
    <source>
        <dbReference type="RuleBase" id="RU003345"/>
    </source>
</evidence>
<gene>
    <name evidence="6" type="primary">gabD</name>
    <name evidence="6" type="ORF">CG716_26245</name>
</gene>
<dbReference type="InterPro" id="IPR029510">
    <property type="entry name" value="Ald_DH_CS_GLU"/>
</dbReference>
<dbReference type="Gene3D" id="3.40.605.10">
    <property type="entry name" value="Aldehyde Dehydrogenase, Chain A, domain 1"/>
    <property type="match status" value="1"/>
</dbReference>
<dbReference type="NCBIfam" id="TIGR01780">
    <property type="entry name" value="SSADH"/>
    <property type="match status" value="1"/>
</dbReference>
<dbReference type="InterPro" id="IPR016161">
    <property type="entry name" value="Ald_DH/histidinol_DH"/>
</dbReference>
<dbReference type="RefSeq" id="WP_094484091.1">
    <property type="nucleotide sequence ID" value="NZ_JACKSC010000126.1"/>
</dbReference>
<evidence type="ECO:0000313" key="6">
    <source>
        <dbReference type="EMBL" id="OYN75208.1"/>
    </source>
</evidence>
<dbReference type="InterPro" id="IPR010102">
    <property type="entry name" value="Succ_semiAld_DH"/>
</dbReference>
<dbReference type="InterPro" id="IPR016160">
    <property type="entry name" value="Ald_DH_CS_CYS"/>
</dbReference>
<dbReference type="InterPro" id="IPR015590">
    <property type="entry name" value="Aldehyde_DH_dom"/>
</dbReference>
<dbReference type="FunFam" id="3.40.309.10:FF:000004">
    <property type="entry name" value="Succinate-semialdehyde dehydrogenase I"/>
    <property type="match status" value="1"/>
</dbReference>
<dbReference type="InterPro" id="IPR050740">
    <property type="entry name" value="Aldehyde_DH_Superfamily"/>
</dbReference>
<protein>
    <submittedName>
        <fullName evidence="6">Succinate-semialdehyde dehydrogenase (NADP(+))</fullName>
        <ecNumber evidence="6">1.2.1.16</ecNumber>
    </submittedName>
</protein>
<dbReference type="GO" id="GO:0009450">
    <property type="term" value="P:gamma-aminobutyric acid catabolic process"/>
    <property type="evidence" value="ECO:0007669"/>
    <property type="project" value="InterPro"/>
</dbReference>
<accession>A0A255D7A8</accession>
<dbReference type="Proteomes" id="UP000216063">
    <property type="component" value="Unassembled WGS sequence"/>
</dbReference>
<comment type="caution">
    <text evidence="6">The sequence shown here is derived from an EMBL/GenBank/DDBJ whole genome shotgun (WGS) entry which is preliminary data.</text>
</comment>
<dbReference type="SUPFAM" id="SSF53720">
    <property type="entry name" value="ALDH-like"/>
    <property type="match status" value="1"/>
</dbReference>
<evidence type="ECO:0000256" key="3">
    <source>
        <dbReference type="PROSITE-ProRule" id="PRU10007"/>
    </source>
</evidence>
<sequence>MRSRFDPSRLHDPALLRTDLFIGGEWMPGEADRRTGVTDPATGAVIADVTQAEASDIRHAIEAAHIASAAWAGTTALDRARILRRWYELIVENADDLAAILTAEQGKPLAEARGEILYGAGFVEWFAEESKRLYGEVIPTNNSARRLMTIRQPIGVAAAITPWNFPSAMILRKAGPALAAGCPIIVKPAEETPLSATALAELASRAGVPAGVLSVVLGDPEMIGDLLTSDPRVRALSFTGSTAVGKLLMSKSSRTVKKIALELGGNAPLIVFDDADLDTAVAGAMASKFRNSGQTCVCANRLFVQSGIHDAFVTRLQSAIDDLVVGNGFDETSMQGPLISESAVEKVQRHVDEAVDGGATVVTGGARHSIGGTFFEPTLLTGVTNDMLVAREETFGPLAAVIPFEDEADAVRMANDTEFGLAAYFFTRDLGRAWRVGEALEFGVVGVNTGLISYEGAPFGGVKQSGLGREGSRHGLDEFTELKYLCIDVDG</sequence>
<dbReference type="FunFam" id="3.40.605.10:FF:000005">
    <property type="entry name" value="Succinate-semialdehyde dehydrogenase I"/>
    <property type="match status" value="1"/>
</dbReference>
<dbReference type="GO" id="GO:0005829">
    <property type="term" value="C:cytosol"/>
    <property type="evidence" value="ECO:0007669"/>
    <property type="project" value="TreeGrafter"/>
</dbReference>
<dbReference type="AlphaFoldDB" id="A0A255D7A8"/>
<proteinExistence type="inferred from homology"/>
<organism evidence="6 7">
    <name type="scientific">Mycolicibacterium sphagni</name>
    <dbReference type="NCBI Taxonomy" id="1786"/>
    <lineage>
        <taxon>Bacteria</taxon>
        <taxon>Bacillati</taxon>
        <taxon>Actinomycetota</taxon>
        <taxon>Actinomycetes</taxon>
        <taxon>Mycobacteriales</taxon>
        <taxon>Mycobacteriaceae</taxon>
        <taxon>Mycolicibacterium</taxon>
    </lineage>
</organism>
<feature type="domain" description="Aldehyde dehydrogenase" evidence="5">
    <location>
        <begin position="26"/>
        <end position="484"/>
    </location>
</feature>
<dbReference type="CDD" id="cd07103">
    <property type="entry name" value="ALDH_F5_SSADH_GabD"/>
    <property type="match status" value="1"/>
</dbReference>
<evidence type="ECO:0000256" key="2">
    <source>
        <dbReference type="ARBA" id="ARBA00023002"/>
    </source>
</evidence>
<dbReference type="GO" id="GO:0004777">
    <property type="term" value="F:succinate-semialdehyde dehydrogenase (NAD+) activity"/>
    <property type="evidence" value="ECO:0007669"/>
    <property type="project" value="TreeGrafter"/>
</dbReference>
<dbReference type="PANTHER" id="PTHR43353">
    <property type="entry name" value="SUCCINATE-SEMIALDEHYDE DEHYDROGENASE, MITOCHONDRIAL"/>
    <property type="match status" value="1"/>
</dbReference>
<evidence type="ECO:0000259" key="5">
    <source>
        <dbReference type="Pfam" id="PF00171"/>
    </source>
</evidence>